<organism evidence="2 3">
    <name type="scientific">Trapa incisa</name>
    <dbReference type="NCBI Taxonomy" id="236973"/>
    <lineage>
        <taxon>Eukaryota</taxon>
        <taxon>Viridiplantae</taxon>
        <taxon>Streptophyta</taxon>
        <taxon>Embryophyta</taxon>
        <taxon>Tracheophyta</taxon>
        <taxon>Spermatophyta</taxon>
        <taxon>Magnoliopsida</taxon>
        <taxon>eudicotyledons</taxon>
        <taxon>Gunneridae</taxon>
        <taxon>Pentapetalae</taxon>
        <taxon>rosids</taxon>
        <taxon>malvids</taxon>
        <taxon>Myrtales</taxon>
        <taxon>Lythraceae</taxon>
        <taxon>Trapa</taxon>
    </lineage>
</organism>
<dbReference type="Proteomes" id="UP001345219">
    <property type="component" value="Chromosome 5"/>
</dbReference>
<sequence>MDIEMSKEAEDSYLGHRLSHEREPDETANTEDHQSTSHCLDKNALETEEAREAFPVATVAHGIPCKDQRKLVSKNALDGCNKFYMWLLIKKKDKVLSEARVLALGPKSLSIYVPSCRSTPALVHQYLKTICYDDVEGLSVEWLEATSVIFM</sequence>
<dbReference type="EMBL" id="JAXIOK010000010">
    <property type="protein sequence ID" value="KAK4761081.1"/>
    <property type="molecule type" value="Genomic_DNA"/>
</dbReference>
<accession>A0AAN7K6S1</accession>
<evidence type="ECO:0000313" key="3">
    <source>
        <dbReference type="Proteomes" id="UP001345219"/>
    </source>
</evidence>
<name>A0AAN7K6S1_9MYRT</name>
<evidence type="ECO:0000313" key="2">
    <source>
        <dbReference type="EMBL" id="KAK4761081.1"/>
    </source>
</evidence>
<protein>
    <submittedName>
        <fullName evidence="2">Uncharacterized protein</fullName>
    </submittedName>
</protein>
<comment type="caution">
    <text evidence="2">The sequence shown here is derived from an EMBL/GenBank/DDBJ whole genome shotgun (WGS) entry which is preliminary data.</text>
</comment>
<evidence type="ECO:0000256" key="1">
    <source>
        <dbReference type="SAM" id="MobiDB-lite"/>
    </source>
</evidence>
<keyword evidence="3" id="KW-1185">Reference proteome</keyword>
<reference evidence="2 3" key="1">
    <citation type="journal article" date="2023" name="Hortic Res">
        <title>Pangenome of water caltrop reveals structural variations and asymmetric subgenome divergence after allopolyploidization.</title>
        <authorList>
            <person name="Zhang X."/>
            <person name="Chen Y."/>
            <person name="Wang L."/>
            <person name="Yuan Y."/>
            <person name="Fang M."/>
            <person name="Shi L."/>
            <person name="Lu R."/>
            <person name="Comes H.P."/>
            <person name="Ma Y."/>
            <person name="Chen Y."/>
            <person name="Huang G."/>
            <person name="Zhou Y."/>
            <person name="Zheng Z."/>
            <person name="Qiu Y."/>
        </authorList>
    </citation>
    <scope>NUCLEOTIDE SEQUENCE [LARGE SCALE GENOMIC DNA]</scope>
    <source>
        <tissue evidence="2">Roots</tissue>
    </source>
</reference>
<feature type="region of interest" description="Disordered" evidence="1">
    <location>
        <begin position="1"/>
        <end position="38"/>
    </location>
</feature>
<dbReference type="AlphaFoldDB" id="A0AAN7K6S1"/>
<proteinExistence type="predicted"/>
<gene>
    <name evidence="2" type="ORF">SAY87_005974</name>
</gene>